<sequence length="395" mass="44111">MNVLSVIIIGLAASFGIYFFFLSLLIIPYFQTHAIYLHRITQTWGKDVNIPERWGFLHNQVSPFHLQTPDNQTLHAWHILPLDLYRQHESALTLSTSNPTSPIQSRLSFHLLTSDPSALLVLYLHGAGGTLASGHRPQSYRAISALSPSRIHILAIDYRGFGTSTGTPSEAGLLIDALAVADFAMTTAGIPPHRIVVFAQSLGTAVAVALMQALAQREKPVYLAGLVMVAPFSDVRTLTATYSIAKTIPVLGPVARVPVLMEWLQGFIRSKWPTKETLGRFVRGCEEGAEGGRYHVTMIHAKDDFDIPWGHSEELFWWADGVAGNVTRSEEELEEVKRRERRELGAGGFMVERRHRKGVLRQHILEYGLHDWTMGHPAVSMAIWKTFLEQEQYTG</sequence>
<dbReference type="Gene3D" id="3.40.50.1820">
    <property type="entry name" value="alpha/beta hydrolase"/>
    <property type="match status" value="1"/>
</dbReference>
<comment type="caution">
    <text evidence="3">The sequence shown here is derived from an EMBL/GenBank/DDBJ whole genome shotgun (WGS) entry which is preliminary data.</text>
</comment>
<dbReference type="InterPro" id="IPR029058">
    <property type="entry name" value="AB_hydrolase_fold"/>
</dbReference>
<organism evidence="3 4">
    <name type="scientific">Elsinoe batatas</name>
    <dbReference type="NCBI Taxonomy" id="2601811"/>
    <lineage>
        <taxon>Eukaryota</taxon>
        <taxon>Fungi</taxon>
        <taxon>Dikarya</taxon>
        <taxon>Ascomycota</taxon>
        <taxon>Pezizomycotina</taxon>
        <taxon>Dothideomycetes</taxon>
        <taxon>Dothideomycetidae</taxon>
        <taxon>Myriangiales</taxon>
        <taxon>Elsinoaceae</taxon>
        <taxon>Elsinoe</taxon>
    </lineage>
</organism>
<dbReference type="OrthoDB" id="446723at2759"/>
<name>A0A8K0P9F5_9PEZI</name>
<proteinExistence type="predicted"/>
<protein>
    <recommendedName>
        <fullName evidence="2">AB hydrolase-1 domain-containing protein</fullName>
    </recommendedName>
</protein>
<gene>
    <name evidence="3" type="ORF">KVT40_008346</name>
</gene>
<evidence type="ECO:0000259" key="2">
    <source>
        <dbReference type="Pfam" id="PF12697"/>
    </source>
</evidence>
<reference evidence="3" key="1">
    <citation type="submission" date="2021-07" db="EMBL/GenBank/DDBJ databases">
        <title>Elsinoe batatas strain:CRI-CJ2 Genome sequencing and assembly.</title>
        <authorList>
            <person name="Huang L."/>
        </authorList>
    </citation>
    <scope>NUCLEOTIDE SEQUENCE</scope>
    <source>
        <strain evidence="3">CRI-CJ2</strain>
    </source>
</reference>
<feature type="domain" description="AB hydrolase-1" evidence="2">
    <location>
        <begin position="121"/>
        <end position="291"/>
    </location>
</feature>
<dbReference type="AlphaFoldDB" id="A0A8K0P9F5"/>
<dbReference type="EMBL" id="JAESVG020000010">
    <property type="protein sequence ID" value="KAG8623370.1"/>
    <property type="molecule type" value="Genomic_DNA"/>
</dbReference>
<dbReference type="PANTHER" id="PTHR12277">
    <property type="entry name" value="ALPHA/BETA HYDROLASE DOMAIN-CONTAINING PROTEIN"/>
    <property type="match status" value="1"/>
</dbReference>
<feature type="transmembrane region" description="Helical" evidence="1">
    <location>
        <begin position="6"/>
        <end position="30"/>
    </location>
</feature>
<dbReference type="SUPFAM" id="SSF53474">
    <property type="entry name" value="alpha/beta-Hydrolases"/>
    <property type="match status" value="1"/>
</dbReference>
<keyword evidence="4" id="KW-1185">Reference proteome</keyword>
<evidence type="ECO:0000313" key="3">
    <source>
        <dbReference type="EMBL" id="KAG8623370.1"/>
    </source>
</evidence>
<keyword evidence="1" id="KW-1133">Transmembrane helix</keyword>
<accession>A0A8K0P9F5</accession>
<keyword evidence="1" id="KW-0472">Membrane</keyword>
<dbReference type="Pfam" id="PF12697">
    <property type="entry name" value="Abhydrolase_6"/>
    <property type="match status" value="1"/>
</dbReference>
<dbReference type="InterPro" id="IPR000073">
    <property type="entry name" value="AB_hydrolase_1"/>
</dbReference>
<dbReference type="Proteomes" id="UP000809789">
    <property type="component" value="Unassembled WGS sequence"/>
</dbReference>
<evidence type="ECO:0000313" key="4">
    <source>
        <dbReference type="Proteomes" id="UP000809789"/>
    </source>
</evidence>
<keyword evidence="1" id="KW-0812">Transmembrane</keyword>
<dbReference type="PANTHER" id="PTHR12277:SF81">
    <property type="entry name" value="PROTEIN ABHD13"/>
    <property type="match status" value="1"/>
</dbReference>
<evidence type="ECO:0000256" key="1">
    <source>
        <dbReference type="SAM" id="Phobius"/>
    </source>
</evidence>